<accession>A0ACB8SDK9</accession>
<evidence type="ECO:0000313" key="2">
    <source>
        <dbReference type="Proteomes" id="UP000814140"/>
    </source>
</evidence>
<keyword evidence="2" id="KW-1185">Reference proteome</keyword>
<gene>
    <name evidence="1" type="ORF">BV25DRAFT_1922802</name>
</gene>
<reference evidence="1" key="1">
    <citation type="submission" date="2021-03" db="EMBL/GenBank/DDBJ databases">
        <authorList>
            <consortium name="DOE Joint Genome Institute"/>
            <person name="Ahrendt S."/>
            <person name="Looney B.P."/>
            <person name="Miyauchi S."/>
            <person name="Morin E."/>
            <person name="Drula E."/>
            <person name="Courty P.E."/>
            <person name="Chicoki N."/>
            <person name="Fauchery L."/>
            <person name="Kohler A."/>
            <person name="Kuo A."/>
            <person name="Labutti K."/>
            <person name="Pangilinan J."/>
            <person name="Lipzen A."/>
            <person name="Riley R."/>
            <person name="Andreopoulos W."/>
            <person name="He G."/>
            <person name="Johnson J."/>
            <person name="Barry K.W."/>
            <person name="Grigoriev I.V."/>
            <person name="Nagy L."/>
            <person name="Hibbett D."/>
            <person name="Henrissat B."/>
            <person name="Matheny P.B."/>
            <person name="Labbe J."/>
            <person name="Martin F."/>
        </authorList>
    </citation>
    <scope>NUCLEOTIDE SEQUENCE</scope>
    <source>
        <strain evidence="1">HHB10654</strain>
    </source>
</reference>
<reference evidence="1" key="2">
    <citation type="journal article" date="2022" name="New Phytol.">
        <title>Evolutionary transition to the ectomycorrhizal habit in the genomes of a hyperdiverse lineage of mushroom-forming fungi.</title>
        <authorList>
            <person name="Looney B."/>
            <person name="Miyauchi S."/>
            <person name="Morin E."/>
            <person name="Drula E."/>
            <person name="Courty P.E."/>
            <person name="Kohler A."/>
            <person name="Kuo A."/>
            <person name="LaButti K."/>
            <person name="Pangilinan J."/>
            <person name="Lipzen A."/>
            <person name="Riley R."/>
            <person name="Andreopoulos W."/>
            <person name="He G."/>
            <person name="Johnson J."/>
            <person name="Nolan M."/>
            <person name="Tritt A."/>
            <person name="Barry K.W."/>
            <person name="Grigoriev I.V."/>
            <person name="Nagy L.G."/>
            <person name="Hibbett D."/>
            <person name="Henrissat B."/>
            <person name="Matheny P.B."/>
            <person name="Labbe J."/>
            <person name="Martin F.M."/>
        </authorList>
    </citation>
    <scope>NUCLEOTIDE SEQUENCE</scope>
    <source>
        <strain evidence="1">HHB10654</strain>
    </source>
</reference>
<feature type="non-terminal residue" evidence="1">
    <location>
        <position position="1"/>
    </location>
</feature>
<dbReference type="EMBL" id="MU277519">
    <property type="protein sequence ID" value="KAI0054317.1"/>
    <property type="molecule type" value="Genomic_DNA"/>
</dbReference>
<sequence length="228" mass="23579">TGRSKRRSPGQLSFVGASAKNPTSPAQTRAATEALHRVREAREAREAAAAAAARADAAVLNLHAVGGNASFEVISEGEEDSNASDDSDSEGSVKDNTGSSGDGEAEARGIVQGSIAEEGAWGGEDDEAGSREARDSGEGDIFDQKDVEAVKAALEKLSLSTPTKTQERVASGSSVAEMHAPQDVRASPVFVVRRSARLQKAKKVEQVASPLAGKGQDDNGKPKVLGEQ</sequence>
<name>A0ACB8SDK9_9AGAM</name>
<protein>
    <submittedName>
        <fullName evidence="1">Uncharacterized protein</fullName>
    </submittedName>
</protein>
<proteinExistence type="predicted"/>
<evidence type="ECO:0000313" key="1">
    <source>
        <dbReference type="EMBL" id="KAI0054317.1"/>
    </source>
</evidence>
<organism evidence="1 2">
    <name type="scientific">Artomyces pyxidatus</name>
    <dbReference type="NCBI Taxonomy" id="48021"/>
    <lineage>
        <taxon>Eukaryota</taxon>
        <taxon>Fungi</taxon>
        <taxon>Dikarya</taxon>
        <taxon>Basidiomycota</taxon>
        <taxon>Agaricomycotina</taxon>
        <taxon>Agaricomycetes</taxon>
        <taxon>Russulales</taxon>
        <taxon>Auriscalpiaceae</taxon>
        <taxon>Artomyces</taxon>
    </lineage>
</organism>
<comment type="caution">
    <text evidence="1">The sequence shown here is derived from an EMBL/GenBank/DDBJ whole genome shotgun (WGS) entry which is preliminary data.</text>
</comment>
<dbReference type="Proteomes" id="UP000814140">
    <property type="component" value="Unassembled WGS sequence"/>
</dbReference>